<keyword evidence="2" id="KW-1185">Reference proteome</keyword>
<protein>
    <submittedName>
        <fullName evidence="1">Uncharacterized protein</fullName>
    </submittedName>
</protein>
<dbReference type="AlphaFoldDB" id="A0A6A6UMI9"/>
<sequence length="173" mass="18990">MGLLGSGVQTSYPPNSFFAGGWCGIVPFLGSLDSCGLELVQHDFLETIEALMEAVEGVEDLVVGLDGVVRGIIIVACYLPPLSISSTTNGTSAPHHTITRNHTQWTKTRNPKLLHHPPVRKATLSQQQWQHLVSSTKSWVLSLLLTETNLIEPPIAFDGYHRVLWIPLNAMEI</sequence>
<reference evidence="1" key="1">
    <citation type="journal article" date="2020" name="Stud. Mycol.">
        <title>101 Dothideomycetes genomes: a test case for predicting lifestyles and emergence of pathogens.</title>
        <authorList>
            <person name="Haridas S."/>
            <person name="Albert R."/>
            <person name="Binder M."/>
            <person name="Bloem J."/>
            <person name="Labutti K."/>
            <person name="Salamov A."/>
            <person name="Andreopoulos B."/>
            <person name="Baker S."/>
            <person name="Barry K."/>
            <person name="Bills G."/>
            <person name="Bluhm B."/>
            <person name="Cannon C."/>
            <person name="Castanera R."/>
            <person name="Culley D."/>
            <person name="Daum C."/>
            <person name="Ezra D."/>
            <person name="Gonzalez J."/>
            <person name="Henrissat B."/>
            <person name="Kuo A."/>
            <person name="Liang C."/>
            <person name="Lipzen A."/>
            <person name="Lutzoni F."/>
            <person name="Magnuson J."/>
            <person name="Mondo S."/>
            <person name="Nolan M."/>
            <person name="Ohm R."/>
            <person name="Pangilinan J."/>
            <person name="Park H.-J."/>
            <person name="Ramirez L."/>
            <person name="Alfaro M."/>
            <person name="Sun H."/>
            <person name="Tritt A."/>
            <person name="Yoshinaga Y."/>
            <person name="Zwiers L.-H."/>
            <person name="Turgeon B."/>
            <person name="Goodwin S."/>
            <person name="Spatafora J."/>
            <person name="Crous P."/>
            <person name="Grigoriev I."/>
        </authorList>
    </citation>
    <scope>NUCLEOTIDE SEQUENCE</scope>
    <source>
        <strain evidence="1">CBS 115976</strain>
    </source>
</reference>
<dbReference type="EMBL" id="MU004231">
    <property type="protein sequence ID" value="KAF2672721.1"/>
    <property type="molecule type" value="Genomic_DNA"/>
</dbReference>
<proteinExistence type="predicted"/>
<gene>
    <name evidence="1" type="ORF">BT63DRAFT_134673</name>
</gene>
<organism evidence="1 2">
    <name type="scientific">Microthyrium microscopicum</name>
    <dbReference type="NCBI Taxonomy" id="703497"/>
    <lineage>
        <taxon>Eukaryota</taxon>
        <taxon>Fungi</taxon>
        <taxon>Dikarya</taxon>
        <taxon>Ascomycota</taxon>
        <taxon>Pezizomycotina</taxon>
        <taxon>Dothideomycetes</taxon>
        <taxon>Dothideomycetes incertae sedis</taxon>
        <taxon>Microthyriales</taxon>
        <taxon>Microthyriaceae</taxon>
        <taxon>Microthyrium</taxon>
    </lineage>
</organism>
<dbReference type="Proteomes" id="UP000799302">
    <property type="component" value="Unassembled WGS sequence"/>
</dbReference>
<evidence type="ECO:0000313" key="1">
    <source>
        <dbReference type="EMBL" id="KAF2672721.1"/>
    </source>
</evidence>
<evidence type="ECO:0000313" key="2">
    <source>
        <dbReference type="Proteomes" id="UP000799302"/>
    </source>
</evidence>
<accession>A0A6A6UMI9</accession>
<name>A0A6A6UMI9_9PEZI</name>